<keyword evidence="2" id="KW-0723">Serine/threonine-protein kinase</keyword>
<evidence type="ECO:0000256" key="8">
    <source>
        <dbReference type="ARBA" id="ARBA00048679"/>
    </source>
</evidence>
<dbReference type="Gene3D" id="1.10.510.10">
    <property type="entry name" value="Transferase(Phosphotransferase) domain 1"/>
    <property type="match status" value="1"/>
</dbReference>
<proteinExistence type="predicted"/>
<evidence type="ECO:0000256" key="10">
    <source>
        <dbReference type="SAM" id="MobiDB-lite"/>
    </source>
</evidence>
<dbReference type="InterPro" id="IPR000719">
    <property type="entry name" value="Prot_kinase_dom"/>
</dbReference>
<evidence type="ECO:0000313" key="13">
    <source>
        <dbReference type="Proteomes" id="UP000239649"/>
    </source>
</evidence>
<dbReference type="OrthoDB" id="248923at2759"/>
<comment type="caution">
    <text evidence="12">The sequence shown here is derived from an EMBL/GenBank/DDBJ whole genome shotgun (WGS) entry which is preliminary data.</text>
</comment>
<dbReference type="PANTHER" id="PTHR44899:SF6">
    <property type="entry name" value="SERINE_THREONINE PROTEIN KINASE"/>
    <property type="match status" value="1"/>
</dbReference>
<dbReference type="PANTHER" id="PTHR44899">
    <property type="entry name" value="CAMK FAMILY PROTEIN KINASE"/>
    <property type="match status" value="1"/>
</dbReference>
<dbReference type="AlphaFoldDB" id="A0A2P6VNT3"/>
<dbReference type="GO" id="GO:0005524">
    <property type="term" value="F:ATP binding"/>
    <property type="evidence" value="ECO:0007669"/>
    <property type="project" value="UniProtKB-UniRule"/>
</dbReference>
<keyword evidence="13" id="KW-1185">Reference proteome</keyword>
<accession>A0A2P6VNT3</accession>
<dbReference type="InterPro" id="IPR017441">
    <property type="entry name" value="Protein_kinase_ATP_BS"/>
</dbReference>
<evidence type="ECO:0000256" key="3">
    <source>
        <dbReference type="ARBA" id="ARBA00022679"/>
    </source>
</evidence>
<dbReference type="Gene3D" id="3.30.200.20">
    <property type="entry name" value="Phosphorylase Kinase, domain 1"/>
    <property type="match status" value="1"/>
</dbReference>
<evidence type="ECO:0000256" key="2">
    <source>
        <dbReference type="ARBA" id="ARBA00022527"/>
    </source>
</evidence>
<dbReference type="EMBL" id="LHPF02000002">
    <property type="protein sequence ID" value="PSC75756.1"/>
    <property type="molecule type" value="Genomic_DNA"/>
</dbReference>
<evidence type="ECO:0000313" key="12">
    <source>
        <dbReference type="EMBL" id="PSC75756.1"/>
    </source>
</evidence>
<dbReference type="EC" id="2.7.11.1" evidence="1"/>
<dbReference type="STRING" id="554055.A0A2P6VNT3"/>
<name>A0A2P6VNT3_9CHLO</name>
<keyword evidence="3" id="KW-0808">Transferase</keyword>
<evidence type="ECO:0000259" key="11">
    <source>
        <dbReference type="PROSITE" id="PS50011"/>
    </source>
</evidence>
<dbReference type="PROSITE" id="PS00107">
    <property type="entry name" value="PROTEIN_KINASE_ATP"/>
    <property type="match status" value="1"/>
</dbReference>
<dbReference type="InterPro" id="IPR051131">
    <property type="entry name" value="NEK_Ser/Thr_kinase_NIMA"/>
</dbReference>
<gene>
    <name evidence="12" type="ORF">C2E20_1386</name>
</gene>
<feature type="domain" description="Protein kinase" evidence="11">
    <location>
        <begin position="29"/>
        <end position="284"/>
    </location>
</feature>
<feature type="compositionally biased region" description="Low complexity" evidence="10">
    <location>
        <begin position="382"/>
        <end position="406"/>
    </location>
</feature>
<evidence type="ECO:0000256" key="9">
    <source>
        <dbReference type="PROSITE-ProRule" id="PRU10141"/>
    </source>
</evidence>
<evidence type="ECO:0000256" key="7">
    <source>
        <dbReference type="ARBA" id="ARBA00047899"/>
    </source>
</evidence>
<evidence type="ECO:0000256" key="5">
    <source>
        <dbReference type="ARBA" id="ARBA00022777"/>
    </source>
</evidence>
<dbReference type="Proteomes" id="UP000239649">
    <property type="component" value="Unassembled WGS sequence"/>
</dbReference>
<protein>
    <recommendedName>
        <fullName evidence="1">non-specific serine/threonine protein kinase</fullName>
        <ecNumber evidence="1">2.7.11.1</ecNumber>
    </recommendedName>
</protein>
<keyword evidence="5" id="KW-0418">Kinase</keyword>
<feature type="binding site" evidence="9">
    <location>
        <position position="58"/>
    </location>
    <ligand>
        <name>ATP</name>
        <dbReference type="ChEBI" id="CHEBI:30616"/>
    </ligand>
</feature>
<keyword evidence="6 9" id="KW-0067">ATP-binding</keyword>
<reference evidence="12 13" key="1">
    <citation type="journal article" date="2018" name="Plant J.">
        <title>Genome sequences of Chlorella sorokiniana UTEX 1602 and Micractinium conductrix SAG 241.80: implications to maltose excretion by a green alga.</title>
        <authorList>
            <person name="Arriola M.B."/>
            <person name="Velmurugan N."/>
            <person name="Zhang Y."/>
            <person name="Plunkett M.H."/>
            <person name="Hondzo H."/>
            <person name="Barney B.M."/>
        </authorList>
    </citation>
    <scope>NUCLEOTIDE SEQUENCE [LARGE SCALE GENOMIC DNA]</scope>
    <source>
        <strain evidence="12 13">SAG 241.80</strain>
    </source>
</reference>
<evidence type="ECO:0000256" key="1">
    <source>
        <dbReference type="ARBA" id="ARBA00012513"/>
    </source>
</evidence>
<dbReference type="InterPro" id="IPR008271">
    <property type="entry name" value="Ser/Thr_kinase_AS"/>
</dbReference>
<dbReference type="GO" id="GO:0004674">
    <property type="term" value="F:protein serine/threonine kinase activity"/>
    <property type="evidence" value="ECO:0007669"/>
    <property type="project" value="UniProtKB-KW"/>
</dbReference>
<dbReference type="Pfam" id="PF00069">
    <property type="entry name" value="Pkinase"/>
    <property type="match status" value="1"/>
</dbReference>
<comment type="catalytic activity">
    <reaction evidence="7">
        <text>L-threonyl-[protein] + ATP = O-phospho-L-threonyl-[protein] + ADP + H(+)</text>
        <dbReference type="Rhea" id="RHEA:46608"/>
        <dbReference type="Rhea" id="RHEA-COMP:11060"/>
        <dbReference type="Rhea" id="RHEA-COMP:11605"/>
        <dbReference type="ChEBI" id="CHEBI:15378"/>
        <dbReference type="ChEBI" id="CHEBI:30013"/>
        <dbReference type="ChEBI" id="CHEBI:30616"/>
        <dbReference type="ChEBI" id="CHEBI:61977"/>
        <dbReference type="ChEBI" id="CHEBI:456216"/>
        <dbReference type="EC" id="2.7.11.1"/>
    </reaction>
</comment>
<dbReference type="PROSITE" id="PS00108">
    <property type="entry name" value="PROTEIN_KINASE_ST"/>
    <property type="match status" value="1"/>
</dbReference>
<evidence type="ECO:0000256" key="6">
    <source>
        <dbReference type="ARBA" id="ARBA00022840"/>
    </source>
</evidence>
<comment type="catalytic activity">
    <reaction evidence="8">
        <text>L-seryl-[protein] + ATP = O-phospho-L-seryl-[protein] + ADP + H(+)</text>
        <dbReference type="Rhea" id="RHEA:17989"/>
        <dbReference type="Rhea" id="RHEA-COMP:9863"/>
        <dbReference type="Rhea" id="RHEA-COMP:11604"/>
        <dbReference type="ChEBI" id="CHEBI:15378"/>
        <dbReference type="ChEBI" id="CHEBI:29999"/>
        <dbReference type="ChEBI" id="CHEBI:30616"/>
        <dbReference type="ChEBI" id="CHEBI:83421"/>
        <dbReference type="ChEBI" id="CHEBI:456216"/>
        <dbReference type="EC" id="2.7.11.1"/>
    </reaction>
</comment>
<dbReference type="SMART" id="SM00220">
    <property type="entry name" value="S_TKc"/>
    <property type="match status" value="1"/>
</dbReference>
<dbReference type="SUPFAM" id="SSF56112">
    <property type="entry name" value="Protein kinase-like (PK-like)"/>
    <property type="match status" value="1"/>
</dbReference>
<dbReference type="InterPro" id="IPR011009">
    <property type="entry name" value="Kinase-like_dom_sf"/>
</dbReference>
<feature type="compositionally biased region" description="Low complexity" evidence="10">
    <location>
        <begin position="365"/>
        <end position="374"/>
    </location>
</feature>
<sequence>MGCGLSTPKTAQAQPARLQTGSLVAHGSLRVVKPLGEGSWSDVYLVERMKDGRSYALKRTLISELSEAERWIAVNELRLLASLNHPNVVNYKQGFVEDNCLFVIMEVVPNGDLSKVIEQHRRRETRISEDHIWSYLLQMALGLQHLHASGIVHRDIKPANILVGRDGVLKIADLGVAGLLHMGSSKLQIGTPQYMAPEMHAGHAYGYSADVWSLACLLYELCALEPLFQDCDEEVVARKVLATVLPPAIPAKYSPELQILLNRMMQHDSELRPSIDEVLASPQLMSRMQLLPAELEASLSVSLDCMEGLPVLPAIDIPADLHDLNTRLPPPRFSSDNLASEGALEMAARFGAPAVVVPLPAVAQQQPQPGQLQRQRQEHGGAAAQPAAPQQQQQQRQQQPFPEQAAGSDAPPYLPRVGSPVTVLEETLCTAASESTVATPSAGHGTGGSGSIIDACVAAALEDERSAAAERSAATAARKAAAAAVWSKAAAQRQQHLQQQKQLRLLEGAAI</sequence>
<organism evidence="12 13">
    <name type="scientific">Micractinium conductrix</name>
    <dbReference type="NCBI Taxonomy" id="554055"/>
    <lineage>
        <taxon>Eukaryota</taxon>
        <taxon>Viridiplantae</taxon>
        <taxon>Chlorophyta</taxon>
        <taxon>core chlorophytes</taxon>
        <taxon>Trebouxiophyceae</taxon>
        <taxon>Chlorellales</taxon>
        <taxon>Chlorellaceae</taxon>
        <taxon>Chlorella clade</taxon>
        <taxon>Micractinium</taxon>
    </lineage>
</organism>
<evidence type="ECO:0000256" key="4">
    <source>
        <dbReference type="ARBA" id="ARBA00022741"/>
    </source>
</evidence>
<keyword evidence="4 9" id="KW-0547">Nucleotide-binding</keyword>
<dbReference type="PROSITE" id="PS50011">
    <property type="entry name" value="PROTEIN_KINASE_DOM"/>
    <property type="match status" value="1"/>
</dbReference>
<feature type="region of interest" description="Disordered" evidence="10">
    <location>
        <begin position="365"/>
        <end position="417"/>
    </location>
</feature>